<keyword evidence="1" id="KW-0472">Membrane</keyword>
<proteinExistence type="predicted"/>
<organism evidence="2 3">
    <name type="scientific">Escherichia coli</name>
    <dbReference type="NCBI Taxonomy" id="562"/>
    <lineage>
        <taxon>Bacteria</taxon>
        <taxon>Pseudomonadati</taxon>
        <taxon>Pseudomonadota</taxon>
        <taxon>Gammaproteobacteria</taxon>
        <taxon>Enterobacterales</taxon>
        <taxon>Enterobacteriaceae</taxon>
        <taxon>Escherichia</taxon>
    </lineage>
</organism>
<accession>A0AAX2KP05</accession>
<feature type="transmembrane region" description="Helical" evidence="1">
    <location>
        <begin position="22"/>
        <end position="44"/>
    </location>
</feature>
<keyword evidence="1" id="KW-1133">Transmembrane helix</keyword>
<dbReference type="Proteomes" id="UP000254718">
    <property type="component" value="Unassembled WGS sequence"/>
</dbReference>
<name>A0AAX2KP05_ECOLX</name>
<sequence>MKAWIVLNKCATIRQTVKRQNYAINLMMILTGFLFHVSASICALRIKKPITVVWAYMNTTTNEETKARGEIELLLKETNII</sequence>
<dbReference type="EMBL" id="UGFE01000005">
    <property type="protein sequence ID" value="STO17889.1"/>
    <property type="molecule type" value="Genomic_DNA"/>
</dbReference>
<comment type="caution">
    <text evidence="2">The sequence shown here is derived from an EMBL/GenBank/DDBJ whole genome shotgun (WGS) entry which is preliminary data.</text>
</comment>
<reference evidence="2 3" key="1">
    <citation type="submission" date="2018-06" db="EMBL/GenBank/DDBJ databases">
        <authorList>
            <consortium name="Pathogen Informatics"/>
            <person name="Doyle S."/>
        </authorList>
    </citation>
    <scope>NUCLEOTIDE SEQUENCE [LARGE SCALE GENOMIC DNA]</scope>
    <source>
        <strain evidence="2 3">NCTC8333</strain>
    </source>
</reference>
<dbReference type="AlphaFoldDB" id="A0AAX2KP05"/>
<evidence type="ECO:0000256" key="1">
    <source>
        <dbReference type="SAM" id="Phobius"/>
    </source>
</evidence>
<gene>
    <name evidence="2" type="ORF">NCTC8333_06131</name>
</gene>
<keyword evidence="1" id="KW-0812">Transmembrane</keyword>
<protein>
    <submittedName>
        <fullName evidence="2">Uncharacterized protein</fullName>
    </submittedName>
</protein>
<evidence type="ECO:0000313" key="2">
    <source>
        <dbReference type="EMBL" id="STO17889.1"/>
    </source>
</evidence>
<evidence type="ECO:0000313" key="3">
    <source>
        <dbReference type="Proteomes" id="UP000254718"/>
    </source>
</evidence>